<sequence length="207" mass="23312">MCDFKIKDPNGGLDLLECKRIHPEGNGYDASNPNSYGGLVDKIHQKSESASDQLSSTQKNLSLENANTHLLMDISQYSRQSRSDHHPKMEIEGFSEGEVSNLKEKLEQNPVPEIDRITLCWTNKIFMDNIPCALVQYSKIVPLTEKSEQVLGYDGWTIEGYPANLTGTISELRVSSSSHPSSWIKYTYCGLSDNLVSWGPEETRRRN</sequence>
<accession>A0A133V5F5</accession>
<reference evidence="1 2" key="1">
    <citation type="journal article" date="2016" name="Sci. Rep.">
        <title>Metabolic traits of an uncultured archaeal lineage -MSBL1- from brine pools of the Red Sea.</title>
        <authorList>
            <person name="Mwirichia R."/>
            <person name="Alam I."/>
            <person name="Rashid M."/>
            <person name="Vinu M."/>
            <person name="Ba-Alawi W."/>
            <person name="Anthony Kamau A."/>
            <person name="Kamanda Ngugi D."/>
            <person name="Goker M."/>
            <person name="Klenk H.P."/>
            <person name="Bajic V."/>
            <person name="Stingl U."/>
        </authorList>
    </citation>
    <scope>NUCLEOTIDE SEQUENCE [LARGE SCALE GENOMIC DNA]</scope>
    <source>
        <strain evidence="1">SCGC-AAA261F17</strain>
    </source>
</reference>
<proteinExistence type="predicted"/>
<dbReference type="Proteomes" id="UP000070035">
    <property type="component" value="Unassembled WGS sequence"/>
</dbReference>
<protein>
    <submittedName>
        <fullName evidence="1">Uncharacterized protein</fullName>
    </submittedName>
</protein>
<dbReference type="AlphaFoldDB" id="A0A133V5F5"/>
<name>A0A133V5F5_9EURY</name>
<gene>
    <name evidence="1" type="ORF">AKJ44_02275</name>
</gene>
<comment type="caution">
    <text evidence="1">The sequence shown here is derived from an EMBL/GenBank/DDBJ whole genome shotgun (WGS) entry which is preliminary data.</text>
</comment>
<evidence type="ECO:0000313" key="1">
    <source>
        <dbReference type="EMBL" id="KXB01674.1"/>
    </source>
</evidence>
<organism evidence="1 2">
    <name type="scientific">candidate division MSBL1 archaeon SCGC-AAA261F17</name>
    <dbReference type="NCBI Taxonomy" id="1698274"/>
    <lineage>
        <taxon>Archaea</taxon>
        <taxon>Methanobacteriati</taxon>
        <taxon>Methanobacteriota</taxon>
        <taxon>candidate division MSBL1</taxon>
    </lineage>
</organism>
<evidence type="ECO:0000313" key="2">
    <source>
        <dbReference type="Proteomes" id="UP000070035"/>
    </source>
</evidence>
<dbReference type="EMBL" id="LHXY01000030">
    <property type="protein sequence ID" value="KXB01674.1"/>
    <property type="molecule type" value="Genomic_DNA"/>
</dbReference>
<keyword evidence="2" id="KW-1185">Reference proteome</keyword>